<keyword evidence="5" id="KW-1185">Reference proteome</keyword>
<keyword evidence="1" id="KW-0812">Transmembrane</keyword>
<dbReference type="EMBL" id="JACWEZ010000005">
    <property type="protein sequence ID" value="MBD1222998.1"/>
    <property type="molecule type" value="Genomic_DNA"/>
</dbReference>
<name>A0AAC9IZH9_VIRHA</name>
<dbReference type="Proteomes" id="UP000621631">
    <property type="component" value="Unassembled WGS sequence"/>
</dbReference>
<evidence type="ECO:0000256" key="1">
    <source>
        <dbReference type="SAM" id="Phobius"/>
    </source>
</evidence>
<reference evidence="2 4" key="1">
    <citation type="submission" date="2016-11" db="EMBL/GenBank/DDBJ databases">
        <title>Complete genome sequencing of Virgibacillus halodenitrificans PDB-F2.</title>
        <authorList>
            <person name="Sun Z."/>
            <person name="Zhou Y."/>
            <person name="Li H."/>
        </authorList>
    </citation>
    <scope>NUCLEOTIDE SEQUENCE [LARGE SCALE GENOMIC DNA]</scope>
    <source>
        <strain evidence="2 4">PDB-F2</strain>
    </source>
</reference>
<dbReference type="KEGG" id="vhl:BME96_01555"/>
<keyword evidence="1" id="KW-1133">Transmembrane helix</keyword>
<gene>
    <name evidence="2" type="ORF">BME96_01555</name>
    <name evidence="3" type="ORF">IC602_10320</name>
</gene>
<proteinExistence type="predicted"/>
<dbReference type="AlphaFoldDB" id="A0AAC9IZH9"/>
<reference evidence="3 5" key="2">
    <citation type="submission" date="2020-09" db="EMBL/GenBank/DDBJ databases">
        <title>Draft Genome Sequences of Oil-Oxidizing Bacteria Halomonas titanicae, Marinobacter lutaoensis, and Virgibacillus halodenitrificans Isolated from Highly Saline Environments.</title>
        <authorList>
            <person name="Grouzdev D.S."/>
            <person name="Sokolova D.S."/>
            <person name="Semenova E.M."/>
            <person name="Borzenkov I.A."/>
            <person name="Bidzhieva S.K."/>
            <person name="Poltaraus A.B."/>
            <person name="Nazina T.N."/>
        </authorList>
    </citation>
    <scope>NUCLEOTIDE SEQUENCE [LARGE SCALE GENOMIC DNA]</scope>
    <source>
        <strain evidence="3 5">VKM B-3472D</strain>
    </source>
</reference>
<dbReference type="RefSeq" id="WP_019379062.1">
    <property type="nucleotide sequence ID" value="NZ_CP017962.1"/>
</dbReference>
<dbReference type="Proteomes" id="UP000182945">
    <property type="component" value="Chromosome"/>
</dbReference>
<feature type="transmembrane region" description="Helical" evidence="1">
    <location>
        <begin position="37"/>
        <end position="57"/>
    </location>
</feature>
<keyword evidence="1" id="KW-0472">Membrane</keyword>
<sequence>MYQLAVLFLTAVLAGFALILVTEVAAAFLTSATIVNILVAIGAIAVIVFAFAILVIATKTLLNKWVR</sequence>
<accession>A0AAC9IZH9</accession>
<evidence type="ECO:0000313" key="4">
    <source>
        <dbReference type="Proteomes" id="UP000182945"/>
    </source>
</evidence>
<dbReference type="GeneID" id="71513063"/>
<dbReference type="EMBL" id="CP017962">
    <property type="protein sequence ID" value="APC46955.1"/>
    <property type="molecule type" value="Genomic_DNA"/>
</dbReference>
<protein>
    <submittedName>
        <fullName evidence="2">Uncharacterized protein</fullName>
    </submittedName>
</protein>
<organism evidence="2 4">
    <name type="scientific">Virgibacillus halodenitrificans</name>
    <name type="common">Bacillus halodenitrificans</name>
    <dbReference type="NCBI Taxonomy" id="1482"/>
    <lineage>
        <taxon>Bacteria</taxon>
        <taxon>Bacillati</taxon>
        <taxon>Bacillota</taxon>
        <taxon>Bacilli</taxon>
        <taxon>Bacillales</taxon>
        <taxon>Bacillaceae</taxon>
        <taxon>Virgibacillus</taxon>
    </lineage>
</organism>
<evidence type="ECO:0000313" key="5">
    <source>
        <dbReference type="Proteomes" id="UP000621631"/>
    </source>
</evidence>
<evidence type="ECO:0000313" key="2">
    <source>
        <dbReference type="EMBL" id="APC46955.1"/>
    </source>
</evidence>
<evidence type="ECO:0000313" key="3">
    <source>
        <dbReference type="EMBL" id="MBD1222998.1"/>
    </source>
</evidence>